<comment type="caution">
    <text evidence="1">The sequence shown here is derived from an EMBL/GenBank/DDBJ whole genome shotgun (WGS) entry which is preliminary data.</text>
</comment>
<protein>
    <submittedName>
        <fullName evidence="1">Uncharacterized protein</fullName>
    </submittedName>
</protein>
<evidence type="ECO:0000313" key="2">
    <source>
        <dbReference type="Proteomes" id="UP001151760"/>
    </source>
</evidence>
<sequence length="128" mass="15240">MGPGYTTWRILIFPISDLPAVDMEEILQQWMFEDKSYLAHEDHKNLFKALEKSLECYYSNQLLSDPEEARRKKRKKYSLMNDDSIPDEHVLLSDNEDTRNDHLPNADMRKNWWKLLSEEERPATPEPT</sequence>
<reference evidence="1" key="1">
    <citation type="journal article" date="2022" name="Int. J. Mol. Sci.">
        <title>Draft Genome of Tanacetum Coccineum: Genomic Comparison of Closely Related Tanacetum-Family Plants.</title>
        <authorList>
            <person name="Yamashiro T."/>
            <person name="Shiraishi A."/>
            <person name="Nakayama K."/>
            <person name="Satake H."/>
        </authorList>
    </citation>
    <scope>NUCLEOTIDE SEQUENCE</scope>
</reference>
<dbReference type="EMBL" id="BQNB010017213">
    <property type="protein sequence ID" value="GJT60595.1"/>
    <property type="molecule type" value="Genomic_DNA"/>
</dbReference>
<dbReference type="Proteomes" id="UP001151760">
    <property type="component" value="Unassembled WGS sequence"/>
</dbReference>
<organism evidence="1 2">
    <name type="scientific">Tanacetum coccineum</name>
    <dbReference type="NCBI Taxonomy" id="301880"/>
    <lineage>
        <taxon>Eukaryota</taxon>
        <taxon>Viridiplantae</taxon>
        <taxon>Streptophyta</taxon>
        <taxon>Embryophyta</taxon>
        <taxon>Tracheophyta</taxon>
        <taxon>Spermatophyta</taxon>
        <taxon>Magnoliopsida</taxon>
        <taxon>eudicotyledons</taxon>
        <taxon>Gunneridae</taxon>
        <taxon>Pentapetalae</taxon>
        <taxon>asterids</taxon>
        <taxon>campanulids</taxon>
        <taxon>Asterales</taxon>
        <taxon>Asteraceae</taxon>
        <taxon>Asteroideae</taxon>
        <taxon>Anthemideae</taxon>
        <taxon>Anthemidinae</taxon>
        <taxon>Tanacetum</taxon>
    </lineage>
</organism>
<gene>
    <name evidence="1" type="ORF">Tco_1004128</name>
</gene>
<reference evidence="1" key="2">
    <citation type="submission" date="2022-01" db="EMBL/GenBank/DDBJ databases">
        <authorList>
            <person name="Yamashiro T."/>
            <person name="Shiraishi A."/>
            <person name="Satake H."/>
            <person name="Nakayama K."/>
        </authorList>
    </citation>
    <scope>NUCLEOTIDE SEQUENCE</scope>
</reference>
<accession>A0ABQ5FB94</accession>
<keyword evidence="2" id="KW-1185">Reference proteome</keyword>
<evidence type="ECO:0000313" key="1">
    <source>
        <dbReference type="EMBL" id="GJT60595.1"/>
    </source>
</evidence>
<name>A0ABQ5FB94_9ASTR</name>
<proteinExistence type="predicted"/>